<evidence type="ECO:0000313" key="11">
    <source>
        <dbReference type="EMBL" id="OWR04750.1"/>
    </source>
</evidence>
<keyword evidence="4 7" id="KW-1133">Transmembrane helix</keyword>
<dbReference type="Proteomes" id="UP000197446">
    <property type="component" value="Unassembled WGS sequence"/>
</dbReference>
<dbReference type="PANTHER" id="PTHR32234:SF3">
    <property type="entry name" value="SUPPRESSION OF COPPER SENSITIVITY PROTEIN"/>
    <property type="match status" value="1"/>
</dbReference>
<evidence type="ECO:0000256" key="6">
    <source>
        <dbReference type="SAM" id="MobiDB-lite"/>
    </source>
</evidence>
<protein>
    <submittedName>
        <fullName evidence="11">Thiol:disulfide interchange protein</fullName>
    </submittedName>
</protein>
<dbReference type="GO" id="GO:0015035">
    <property type="term" value="F:protein-disulfide reductase activity"/>
    <property type="evidence" value="ECO:0007669"/>
    <property type="project" value="TreeGrafter"/>
</dbReference>
<feature type="domain" description="Thiol:disulfide interchange protein DsbD N-terminal" evidence="10">
    <location>
        <begin position="33"/>
        <end position="148"/>
    </location>
</feature>
<dbReference type="InterPro" id="IPR028250">
    <property type="entry name" value="DsbDN"/>
</dbReference>
<keyword evidence="5 7" id="KW-0472">Membrane</keyword>
<dbReference type="Pfam" id="PF13899">
    <property type="entry name" value="Thioredoxin_7"/>
    <property type="match status" value="1"/>
</dbReference>
<comment type="caution">
    <text evidence="11">The sequence shown here is derived from an EMBL/GenBank/DDBJ whole genome shotgun (WGS) entry which is preliminary data.</text>
</comment>
<dbReference type="Pfam" id="PF02683">
    <property type="entry name" value="DsbD_TM"/>
    <property type="match status" value="1"/>
</dbReference>
<feature type="transmembrane region" description="Helical" evidence="7">
    <location>
        <begin position="546"/>
        <end position="566"/>
    </location>
</feature>
<evidence type="ECO:0000256" key="1">
    <source>
        <dbReference type="ARBA" id="ARBA00004141"/>
    </source>
</evidence>
<dbReference type="RefSeq" id="WP_088482883.1">
    <property type="nucleotide sequence ID" value="NZ_NISI01000002.1"/>
</dbReference>
<evidence type="ECO:0000259" key="9">
    <source>
        <dbReference type="Pfam" id="PF02683"/>
    </source>
</evidence>
<evidence type="ECO:0000256" key="8">
    <source>
        <dbReference type="SAM" id="SignalP"/>
    </source>
</evidence>
<evidence type="ECO:0000256" key="2">
    <source>
        <dbReference type="ARBA" id="ARBA00022692"/>
    </source>
</evidence>
<reference evidence="11 12" key="1">
    <citation type="journal article" date="2007" name="Int. J. Syst. Evol. Microbiol.">
        <title>Description of Pelomonas aquatica sp. nov. and Pelomonas puraquae sp. nov., isolated from industrial and haemodialysis water.</title>
        <authorList>
            <person name="Gomila M."/>
            <person name="Bowien B."/>
            <person name="Falsen E."/>
            <person name="Moore E.R."/>
            <person name="Lalucat J."/>
        </authorList>
    </citation>
    <scope>NUCLEOTIDE SEQUENCE [LARGE SCALE GENOMIC DNA]</scope>
    <source>
        <strain evidence="11 12">CCUG 52769</strain>
    </source>
</reference>
<keyword evidence="3" id="KW-0201">Cytochrome c-type biogenesis</keyword>
<feature type="transmembrane region" description="Helical" evidence="7">
    <location>
        <begin position="381"/>
        <end position="403"/>
    </location>
</feature>
<dbReference type="GO" id="GO:0016020">
    <property type="term" value="C:membrane"/>
    <property type="evidence" value="ECO:0007669"/>
    <property type="project" value="UniProtKB-SubCell"/>
</dbReference>
<feature type="domain" description="Cytochrome C biogenesis protein transmembrane" evidence="9">
    <location>
        <begin position="306"/>
        <end position="511"/>
    </location>
</feature>
<sequence>MSAPLRSALLALLATPLLALAAPPQAATEHVQARLVASQAAVAPGQRFTVALEQDIKAHWHTYWLNPGDSGQATSIDWQGAQAGPIQWPTPSIQAIGPIVNYGYEGKPALLVDVTVPADAKPGARFQPTAEVRWLVCKDVCIPEQVTLGLDLPVAAQGKPGPDADLIDAWRNAIPKPAPFAVKLAAAPQGVRLSGPTAGVTKAYFFADTWGAVAHSAPQALKAEASGWALDIPAGDEPLAAGKPLSGVVVLTTATGEQAWTVSAPMPEGAGKGPGPADLTTPAAEGGANASPAPAPEGDLGLAPALALALLGGLILNLMPCVFPVLSIKALALVNQGNHKAEGLAYTAGVLLSFAALAGVLIALRAGGQQVGWGFQFHSPVFVLVVAYLLFLVGLNLSGFFDVGGSFTGIGSGLAARQGLAGSFFTGVLAAVVATPCTAPFMGAALAFALAQPAVVMLAVFLALGLGLALPFLVLAFWPAAQRWLPRPGAWMDTFKQFLAFPMYAAVVWLLWVLAQQAGPDGVALALGGLVLIAFALWVRRAGRGVLAGGVTVASLALALGTAAWIKPVAAVDARAESSVEPYSAERLADLRAQNKPVFVNMTAAWCISCLVNERVALSRPEVHEAFAKAGITYLKGDWTREDPKITAVLKAHGRSGVPLYLYYAPGAAEAQVLPQILTPGLVIEAVSTPQAPRSST</sequence>
<dbReference type="CDD" id="cd02953">
    <property type="entry name" value="DsbDgamma"/>
    <property type="match status" value="1"/>
</dbReference>
<dbReference type="GO" id="GO:0017004">
    <property type="term" value="P:cytochrome complex assembly"/>
    <property type="evidence" value="ECO:0007669"/>
    <property type="project" value="UniProtKB-KW"/>
</dbReference>
<gene>
    <name evidence="11" type="ORF">CDO81_09235</name>
</gene>
<accession>A0A254NAJ0</accession>
<dbReference type="AlphaFoldDB" id="A0A254NAJ0"/>
<feature type="transmembrane region" description="Helical" evidence="7">
    <location>
        <begin position="454"/>
        <end position="478"/>
    </location>
</feature>
<evidence type="ECO:0000256" key="3">
    <source>
        <dbReference type="ARBA" id="ARBA00022748"/>
    </source>
</evidence>
<feature type="chain" id="PRO_5013123788" evidence="8">
    <location>
        <begin position="22"/>
        <end position="697"/>
    </location>
</feature>
<dbReference type="EMBL" id="NISI01000002">
    <property type="protein sequence ID" value="OWR04750.1"/>
    <property type="molecule type" value="Genomic_DNA"/>
</dbReference>
<evidence type="ECO:0000259" key="10">
    <source>
        <dbReference type="Pfam" id="PF11412"/>
    </source>
</evidence>
<feature type="transmembrane region" description="Helical" evidence="7">
    <location>
        <begin position="498"/>
        <end position="516"/>
    </location>
</feature>
<dbReference type="PANTHER" id="PTHR32234">
    <property type="entry name" value="THIOL:DISULFIDE INTERCHANGE PROTEIN DSBD"/>
    <property type="match status" value="1"/>
</dbReference>
<dbReference type="Pfam" id="PF11412">
    <property type="entry name" value="DsbD_N"/>
    <property type="match status" value="1"/>
</dbReference>
<evidence type="ECO:0000256" key="7">
    <source>
        <dbReference type="SAM" id="Phobius"/>
    </source>
</evidence>
<comment type="subcellular location">
    <subcellularLocation>
        <location evidence="1">Membrane</location>
        <topology evidence="1">Multi-pass membrane protein</topology>
    </subcellularLocation>
</comment>
<dbReference type="InterPro" id="IPR003834">
    <property type="entry name" value="Cyt_c_assmbl_TM_dom"/>
</dbReference>
<dbReference type="OrthoDB" id="9811036at2"/>
<dbReference type="InterPro" id="IPR036249">
    <property type="entry name" value="Thioredoxin-like_sf"/>
</dbReference>
<feature type="transmembrane region" description="Helical" evidence="7">
    <location>
        <begin position="344"/>
        <end position="366"/>
    </location>
</feature>
<feature type="transmembrane region" description="Helical" evidence="7">
    <location>
        <begin position="306"/>
        <end position="332"/>
    </location>
</feature>
<name>A0A254NAJ0_9BURK</name>
<dbReference type="SUPFAM" id="SSF52833">
    <property type="entry name" value="Thioredoxin-like"/>
    <property type="match status" value="1"/>
</dbReference>
<evidence type="ECO:0000256" key="5">
    <source>
        <dbReference type="ARBA" id="ARBA00023136"/>
    </source>
</evidence>
<keyword evidence="2 7" id="KW-0812">Transmembrane</keyword>
<organism evidence="11 12">
    <name type="scientific">Roseateles puraquae</name>
    <dbReference type="NCBI Taxonomy" id="431059"/>
    <lineage>
        <taxon>Bacteria</taxon>
        <taxon>Pseudomonadati</taxon>
        <taxon>Pseudomonadota</taxon>
        <taxon>Betaproteobacteria</taxon>
        <taxon>Burkholderiales</taxon>
        <taxon>Sphaerotilaceae</taxon>
        <taxon>Roseateles</taxon>
    </lineage>
</organism>
<feature type="transmembrane region" description="Helical" evidence="7">
    <location>
        <begin position="424"/>
        <end position="448"/>
    </location>
</feature>
<feature type="signal peptide" evidence="8">
    <location>
        <begin position="1"/>
        <end position="21"/>
    </location>
</feature>
<proteinExistence type="predicted"/>
<dbReference type="GO" id="GO:0045454">
    <property type="term" value="P:cell redox homeostasis"/>
    <property type="evidence" value="ECO:0007669"/>
    <property type="project" value="TreeGrafter"/>
</dbReference>
<feature type="region of interest" description="Disordered" evidence="6">
    <location>
        <begin position="263"/>
        <end position="295"/>
    </location>
</feature>
<evidence type="ECO:0000313" key="12">
    <source>
        <dbReference type="Proteomes" id="UP000197446"/>
    </source>
</evidence>
<dbReference type="Gene3D" id="3.40.30.10">
    <property type="entry name" value="Glutaredoxin"/>
    <property type="match status" value="1"/>
</dbReference>
<dbReference type="InterPro" id="IPR035671">
    <property type="entry name" value="DsbD_gamma"/>
</dbReference>
<keyword evidence="8" id="KW-0732">Signal</keyword>
<feature type="transmembrane region" description="Helical" evidence="7">
    <location>
        <begin position="522"/>
        <end position="539"/>
    </location>
</feature>
<evidence type="ECO:0000256" key="4">
    <source>
        <dbReference type="ARBA" id="ARBA00022989"/>
    </source>
</evidence>
<keyword evidence="12" id="KW-1185">Reference proteome</keyword>